<dbReference type="RefSeq" id="WP_143985114.1">
    <property type="nucleotide sequence ID" value="NZ_CP041692.1"/>
</dbReference>
<keyword evidence="3 7" id="KW-0812">Transmembrane</keyword>
<dbReference type="KEGG" id="mik:FOE78_03670"/>
<dbReference type="Proteomes" id="UP000319263">
    <property type="component" value="Chromosome"/>
</dbReference>
<evidence type="ECO:0000313" key="10">
    <source>
        <dbReference type="Proteomes" id="UP000319263"/>
    </source>
</evidence>
<reference evidence="9 10" key="1">
    <citation type="submission" date="2019-07" db="EMBL/GenBank/DDBJ databases">
        <title>Microlunatus dokdonensis sp. nov. isolated from the rhizospheric soil of the wild plant Elymus tsukushiensis.</title>
        <authorList>
            <person name="Ghim S.-Y."/>
            <person name="Hwang Y.-J."/>
            <person name="Son J.-S."/>
            <person name="Shin J.-H."/>
        </authorList>
    </citation>
    <scope>NUCLEOTIDE SEQUENCE [LARGE SCALE GENOMIC DNA]</scope>
    <source>
        <strain evidence="9 10">KUDC0627</strain>
    </source>
</reference>
<keyword evidence="6 7" id="KW-0472">Membrane</keyword>
<evidence type="ECO:0000256" key="7">
    <source>
        <dbReference type="SAM" id="Phobius"/>
    </source>
</evidence>
<evidence type="ECO:0000256" key="2">
    <source>
        <dbReference type="ARBA" id="ARBA00022475"/>
    </source>
</evidence>
<name>A0A516PVI6_9ACTN</name>
<evidence type="ECO:0000313" key="9">
    <source>
        <dbReference type="EMBL" id="QDP95132.1"/>
    </source>
</evidence>
<keyword evidence="10" id="KW-1185">Reference proteome</keyword>
<feature type="domain" description="Phosphatidic acid phosphatase type 2/haloperoxidase" evidence="8">
    <location>
        <begin position="59"/>
        <end position="171"/>
    </location>
</feature>
<protein>
    <submittedName>
        <fullName evidence="9">Phosphatase PAP2 family protein</fullName>
    </submittedName>
</protein>
<dbReference type="Gene3D" id="1.20.144.10">
    <property type="entry name" value="Phosphatidic acid phosphatase type 2/haloperoxidase"/>
    <property type="match status" value="1"/>
</dbReference>
<dbReference type="InterPro" id="IPR000326">
    <property type="entry name" value="PAP2/HPO"/>
</dbReference>
<dbReference type="SMART" id="SM00014">
    <property type="entry name" value="acidPPc"/>
    <property type="match status" value="1"/>
</dbReference>
<dbReference type="EMBL" id="CP041692">
    <property type="protein sequence ID" value="QDP95132.1"/>
    <property type="molecule type" value="Genomic_DNA"/>
</dbReference>
<evidence type="ECO:0000259" key="8">
    <source>
        <dbReference type="SMART" id="SM00014"/>
    </source>
</evidence>
<sequence length="219" mass="23191">MSGDELIFDRIQQFRATTPALHQPLAAYALWGGLALLACLLIIGWWFIARRADRPYRAVAIAVLTGVGSVVALLANQHLLSPLIARPRPCQVIAGVHPLLACNSDFSMPSDHAVIAGALAAGMILLNRRLGVLAAVLALLLAFSRVYVGVHYPSDVLAGLIFGAAVTVMLILVLRVPVERLARALPARLGILVAAGPMRRSGDRSASAIVESPERATDG</sequence>
<gene>
    <name evidence="9" type="ORF">FOE78_03670</name>
</gene>
<keyword evidence="5 7" id="KW-1133">Transmembrane helix</keyword>
<proteinExistence type="predicted"/>
<evidence type="ECO:0000256" key="5">
    <source>
        <dbReference type="ARBA" id="ARBA00022989"/>
    </source>
</evidence>
<dbReference type="GO" id="GO:0016787">
    <property type="term" value="F:hydrolase activity"/>
    <property type="evidence" value="ECO:0007669"/>
    <property type="project" value="UniProtKB-KW"/>
</dbReference>
<dbReference type="PANTHER" id="PTHR14969:SF62">
    <property type="entry name" value="DECAPRENYLPHOSPHORYL-5-PHOSPHORIBOSE PHOSPHATASE RV3807C-RELATED"/>
    <property type="match status" value="1"/>
</dbReference>
<keyword evidence="4" id="KW-0378">Hydrolase</keyword>
<dbReference type="PANTHER" id="PTHR14969">
    <property type="entry name" value="SPHINGOSINE-1-PHOSPHATE PHOSPHOHYDROLASE"/>
    <property type="match status" value="1"/>
</dbReference>
<accession>A0A516PVI6</accession>
<evidence type="ECO:0000256" key="1">
    <source>
        <dbReference type="ARBA" id="ARBA00004651"/>
    </source>
</evidence>
<comment type="subcellular location">
    <subcellularLocation>
        <location evidence="1">Cell membrane</location>
        <topology evidence="1">Multi-pass membrane protein</topology>
    </subcellularLocation>
</comment>
<feature type="transmembrane region" description="Helical" evidence="7">
    <location>
        <begin position="56"/>
        <end position="75"/>
    </location>
</feature>
<feature type="transmembrane region" description="Helical" evidence="7">
    <location>
        <begin position="28"/>
        <end position="49"/>
    </location>
</feature>
<organism evidence="9 10">
    <name type="scientific">Microlunatus elymi</name>
    <dbReference type="NCBI Taxonomy" id="2596828"/>
    <lineage>
        <taxon>Bacteria</taxon>
        <taxon>Bacillati</taxon>
        <taxon>Actinomycetota</taxon>
        <taxon>Actinomycetes</taxon>
        <taxon>Propionibacteriales</taxon>
        <taxon>Propionibacteriaceae</taxon>
        <taxon>Microlunatus</taxon>
    </lineage>
</organism>
<evidence type="ECO:0000256" key="3">
    <source>
        <dbReference type="ARBA" id="ARBA00022692"/>
    </source>
</evidence>
<dbReference type="InterPro" id="IPR036938">
    <property type="entry name" value="PAP2/HPO_sf"/>
</dbReference>
<feature type="transmembrane region" description="Helical" evidence="7">
    <location>
        <begin position="132"/>
        <end position="150"/>
    </location>
</feature>
<dbReference type="Pfam" id="PF01569">
    <property type="entry name" value="PAP2"/>
    <property type="match status" value="1"/>
</dbReference>
<evidence type="ECO:0000256" key="4">
    <source>
        <dbReference type="ARBA" id="ARBA00022801"/>
    </source>
</evidence>
<dbReference type="OrthoDB" id="5243958at2"/>
<keyword evidence="2" id="KW-1003">Cell membrane</keyword>
<feature type="transmembrane region" description="Helical" evidence="7">
    <location>
        <begin position="156"/>
        <end position="178"/>
    </location>
</feature>
<evidence type="ECO:0000256" key="6">
    <source>
        <dbReference type="ARBA" id="ARBA00023136"/>
    </source>
</evidence>
<dbReference type="GO" id="GO:0005886">
    <property type="term" value="C:plasma membrane"/>
    <property type="evidence" value="ECO:0007669"/>
    <property type="project" value="UniProtKB-SubCell"/>
</dbReference>
<dbReference type="SUPFAM" id="SSF48317">
    <property type="entry name" value="Acid phosphatase/Vanadium-dependent haloperoxidase"/>
    <property type="match status" value="1"/>
</dbReference>
<dbReference type="AlphaFoldDB" id="A0A516PVI6"/>